<keyword evidence="4" id="KW-1185">Reference proteome</keyword>
<dbReference type="PANTHER" id="PTHR12563">
    <property type="entry name" value="GLYCEROL-3-PHOSPHATE ACYLTRANSFERASE"/>
    <property type="match status" value="1"/>
</dbReference>
<dbReference type="Pfam" id="PF19277">
    <property type="entry name" value="GPAT_C"/>
    <property type="match status" value="1"/>
</dbReference>
<sequence>MARSEANGHRQNRESPPTYDDWIGTIRREGGQLAWLWRKSYAVHNLGRTKQQMDEAVLSSKRIRDAIRTLAARGETADAAVRAEAQQILSTMALDFRFHSAAQPIGYSLATVFERIFSHIWVNSARMCQIRQISADRSVPIVWLPTHRSYLDFLLLSLLSYHYRIQLPAICAADDFRASRLLGEALRRCGAFFIRRSFREGQRSRTAKSVFPRVGLLQLVVEPFIRAQLYDTILVPVTIDYDRILEEKLFAWELVGFSKPRETTMGLLRAHSILSDNFGDIRVTVGEPISLRKYFFDKFGHGFDFRLEMNKSDSDERVREMVHNLALEIVHLQNANGTLTLWPFVALAILQTLNEFPLNSPPISPFSFTLRSLRNKSEIFLRLFEKCYTNRIWRRAEEIEEEIRHFVRLHQSHLSLSSSGDSVHLIDFSPDTLPPFLLNSILLANHSNNLVHKMAPFCFGAIVRLCADDQFNNHYHFLRRLFDHEFVSFPTESSSIDEFSSTELMDTSDLWHLAQILKPFLIAYHLIFAFLLTDHSNDLLTSAELTRQIQRKLIEIVRQNVTIPMQIVSSDIVKNALNSLKAFRIANMDDKSRLRFDFVGLANLSSQLAHFLISLRWSPPETEKFNAKI</sequence>
<organism evidence="3 4">
    <name type="scientific">Heterodera schachtii</name>
    <name type="common">Sugarbeet cyst nematode worm</name>
    <name type="synonym">Tylenchus schachtii</name>
    <dbReference type="NCBI Taxonomy" id="97005"/>
    <lineage>
        <taxon>Eukaryota</taxon>
        <taxon>Metazoa</taxon>
        <taxon>Ecdysozoa</taxon>
        <taxon>Nematoda</taxon>
        <taxon>Chromadorea</taxon>
        <taxon>Rhabditida</taxon>
        <taxon>Tylenchina</taxon>
        <taxon>Tylenchomorpha</taxon>
        <taxon>Tylenchoidea</taxon>
        <taxon>Heteroderidae</taxon>
        <taxon>Heteroderinae</taxon>
        <taxon>Heterodera</taxon>
    </lineage>
</organism>
<dbReference type="PANTHER" id="PTHR12563:SF17">
    <property type="entry name" value="DIHYDROXYACETONE PHOSPHATE ACYLTRANSFERASE"/>
    <property type="match status" value="1"/>
</dbReference>
<evidence type="ECO:0000313" key="4">
    <source>
        <dbReference type="Proteomes" id="UP001620645"/>
    </source>
</evidence>
<dbReference type="InterPro" id="IPR002123">
    <property type="entry name" value="Plipid/glycerol_acylTrfase"/>
</dbReference>
<proteinExistence type="predicted"/>
<dbReference type="Proteomes" id="UP001620645">
    <property type="component" value="Unassembled WGS sequence"/>
</dbReference>
<comment type="caution">
    <text evidence="3">The sequence shown here is derived from an EMBL/GenBank/DDBJ whole genome shotgun (WGS) entry which is preliminary data.</text>
</comment>
<dbReference type="InterPro" id="IPR022284">
    <property type="entry name" value="GPAT/DHAPAT"/>
</dbReference>
<dbReference type="AlphaFoldDB" id="A0ABD2JXK6"/>
<dbReference type="Pfam" id="PF01553">
    <property type="entry name" value="Acyltransferase"/>
    <property type="match status" value="1"/>
</dbReference>
<dbReference type="GO" id="GO:0012505">
    <property type="term" value="C:endomembrane system"/>
    <property type="evidence" value="ECO:0007669"/>
    <property type="project" value="UniProtKB-SubCell"/>
</dbReference>
<dbReference type="SMART" id="SM00563">
    <property type="entry name" value="PlsC"/>
    <property type="match status" value="1"/>
</dbReference>
<protein>
    <recommendedName>
        <fullName evidence="2">Phospholipid/glycerol acyltransferase domain-containing protein</fullName>
    </recommendedName>
</protein>
<evidence type="ECO:0000313" key="3">
    <source>
        <dbReference type="EMBL" id="KAL3095375.1"/>
    </source>
</evidence>
<accession>A0ABD2JXK6</accession>
<dbReference type="EMBL" id="JBICCN010000083">
    <property type="protein sequence ID" value="KAL3095375.1"/>
    <property type="molecule type" value="Genomic_DNA"/>
</dbReference>
<comment type="subcellular location">
    <subcellularLocation>
        <location evidence="1">Endomembrane system</location>
        <topology evidence="1">Peripheral membrane protein</topology>
    </subcellularLocation>
</comment>
<evidence type="ECO:0000256" key="1">
    <source>
        <dbReference type="ARBA" id="ARBA00004184"/>
    </source>
</evidence>
<reference evidence="3 4" key="1">
    <citation type="submission" date="2024-10" db="EMBL/GenBank/DDBJ databases">
        <authorList>
            <person name="Kim D."/>
        </authorList>
    </citation>
    <scope>NUCLEOTIDE SEQUENCE [LARGE SCALE GENOMIC DNA]</scope>
    <source>
        <strain evidence="3">Taebaek</strain>
    </source>
</reference>
<name>A0ABD2JXK6_HETSC</name>
<dbReference type="SUPFAM" id="SSF69593">
    <property type="entry name" value="Glycerol-3-phosphate (1)-acyltransferase"/>
    <property type="match status" value="1"/>
</dbReference>
<feature type="domain" description="Phospholipid/glycerol acyltransferase" evidence="2">
    <location>
        <begin position="141"/>
        <end position="242"/>
    </location>
</feature>
<dbReference type="InterPro" id="IPR045520">
    <property type="entry name" value="GPAT/DHAPAT_C"/>
</dbReference>
<evidence type="ECO:0000259" key="2">
    <source>
        <dbReference type="SMART" id="SM00563"/>
    </source>
</evidence>
<gene>
    <name evidence="3" type="ORF">niasHS_007474</name>
</gene>